<organism evidence="1">
    <name type="scientific">Chryseobacterium indologenes</name>
    <name type="common">Flavobacterium indologenes</name>
    <dbReference type="NCBI Taxonomy" id="253"/>
    <lineage>
        <taxon>Bacteria</taxon>
        <taxon>Pseudomonadati</taxon>
        <taxon>Bacteroidota</taxon>
        <taxon>Flavobacteriia</taxon>
        <taxon>Flavobacteriales</taxon>
        <taxon>Weeksellaceae</taxon>
        <taxon>Chryseobacterium group</taxon>
        <taxon>Chryseobacterium</taxon>
    </lineage>
</organism>
<accession>A0A411DTS1</accession>
<protein>
    <submittedName>
        <fullName evidence="1">Uncharacterized protein</fullName>
    </submittedName>
</protein>
<dbReference type="AlphaFoldDB" id="A0A411DTS1"/>
<dbReference type="EMBL" id="CP035532">
    <property type="protein sequence ID" value="QBA23714.1"/>
    <property type="molecule type" value="Genomic_DNA"/>
</dbReference>
<evidence type="ECO:0000313" key="1">
    <source>
        <dbReference type="EMBL" id="QBA23714.1"/>
    </source>
</evidence>
<reference evidence="1" key="1">
    <citation type="submission" date="2019-01" db="EMBL/GenBank/DDBJ databases">
        <title>Whole Genome Sequencing for Putative Detection of Antimicrobial Resistance and Potential Virulence Factors in Chryseobacterium indologenes isolated from Nile Tilapia in Tanzania.</title>
        <authorList>
            <person name="Mwega E."/>
            <person name="Mutoloki S."/>
            <person name="Mugimba K."/>
            <person name="Colquhoun D."/>
            <person name="Mdegela R."/>
            <person name="Evensen O."/>
            <person name="Wasteson Y."/>
        </authorList>
    </citation>
    <scope>NUCLEOTIDE SEQUENCE [LARGE SCALE GENOMIC DNA]</scope>
    <source>
        <strain evidence="1">StR 01</strain>
    </source>
</reference>
<proteinExistence type="predicted"/>
<name>A0A411DTS1_CHRID</name>
<gene>
    <name evidence="1" type="ORF">EU348_22050</name>
</gene>
<sequence length="88" mass="10442">MKNDLKESIFRLQNVEELNLPQIINPINPDLMETLKGFSDSMNFLREKYKVNTHNICIDLRMSMAPQNNFESGEWIIYPHLNYKIIID</sequence>